<dbReference type="GO" id="GO:0045454">
    <property type="term" value="P:cell redox homeostasis"/>
    <property type="evidence" value="ECO:0007669"/>
    <property type="project" value="TreeGrafter"/>
</dbReference>
<dbReference type="InterPro" id="IPR000866">
    <property type="entry name" value="AhpC/TSA"/>
</dbReference>
<keyword evidence="8" id="KW-0049">Antioxidant</keyword>
<dbReference type="STRING" id="1423803.FD13_GL000566"/>
<evidence type="ECO:0000256" key="14">
    <source>
        <dbReference type="ARBA" id="ARBA00047572"/>
    </source>
</evidence>
<evidence type="ECO:0000256" key="13">
    <source>
        <dbReference type="ARBA" id="ARBA00032824"/>
    </source>
</evidence>
<dbReference type="PANTHER" id="PTHR10681:SF121">
    <property type="entry name" value="ALKYL HYDROPEROXIDE REDUCTASE C"/>
    <property type="match status" value="1"/>
</dbReference>
<gene>
    <name evidence="17" type="ORF">FD13_GL000566</name>
</gene>
<dbReference type="EC" id="1.11.1.26" evidence="4"/>
<dbReference type="GO" id="GO:0008379">
    <property type="term" value="F:thioredoxin peroxidase activity"/>
    <property type="evidence" value="ECO:0007669"/>
    <property type="project" value="TreeGrafter"/>
</dbReference>
<dbReference type="InterPro" id="IPR013766">
    <property type="entry name" value="Thioredoxin_domain"/>
</dbReference>
<keyword evidence="9" id="KW-0560">Oxidoreductase</keyword>
<feature type="active site" description="Cysteine sulfenic acid (-SOH) intermediate; for peroxidase activity" evidence="15">
    <location>
        <position position="59"/>
    </location>
</feature>
<dbReference type="PANTHER" id="PTHR10681">
    <property type="entry name" value="THIOREDOXIN PEROXIDASE"/>
    <property type="match status" value="1"/>
</dbReference>
<evidence type="ECO:0000256" key="1">
    <source>
        <dbReference type="ARBA" id="ARBA00004496"/>
    </source>
</evidence>
<dbReference type="Pfam" id="PF00578">
    <property type="entry name" value="AhpC-TSA"/>
    <property type="match status" value="1"/>
</dbReference>
<feature type="domain" description="Thioredoxin" evidence="16">
    <location>
        <begin position="14"/>
        <end position="169"/>
    </location>
</feature>
<keyword evidence="11" id="KW-0676">Redox-active center</keyword>
<evidence type="ECO:0000256" key="12">
    <source>
        <dbReference type="ARBA" id="ARBA00032077"/>
    </source>
</evidence>
<dbReference type="InterPro" id="IPR036249">
    <property type="entry name" value="Thioredoxin-like_sf"/>
</dbReference>
<evidence type="ECO:0000313" key="18">
    <source>
        <dbReference type="Proteomes" id="UP000051589"/>
    </source>
</evidence>
<evidence type="ECO:0000256" key="3">
    <source>
        <dbReference type="ARBA" id="ARBA00011654"/>
    </source>
</evidence>
<comment type="subunit">
    <text evidence="3">Homodimer; disulfide-linked, upon oxidation. 5 homodimers assemble to form a ring-like decamer.</text>
</comment>
<evidence type="ECO:0000256" key="2">
    <source>
        <dbReference type="ARBA" id="ARBA00009796"/>
    </source>
</evidence>
<dbReference type="InterPro" id="IPR050217">
    <property type="entry name" value="Peroxiredoxin"/>
</dbReference>
<accession>A0A0R2DCS0</accession>
<comment type="similarity">
    <text evidence="2">Belongs to the peroxiredoxin family. AhpC/Prx1 subfamily.</text>
</comment>
<proteinExistence type="inferred from homology"/>
<dbReference type="AlphaFoldDB" id="A0A0R2DCS0"/>
<dbReference type="GO" id="GO:0042744">
    <property type="term" value="P:hydrogen peroxide catabolic process"/>
    <property type="evidence" value="ECO:0007669"/>
    <property type="project" value="TreeGrafter"/>
</dbReference>
<dbReference type="PROSITE" id="PS51352">
    <property type="entry name" value="THIOREDOXIN_2"/>
    <property type="match status" value="1"/>
</dbReference>
<evidence type="ECO:0000256" key="9">
    <source>
        <dbReference type="ARBA" id="ARBA00023002"/>
    </source>
</evidence>
<organism evidence="17 18">
    <name type="scientific">Levilactobacillus senmaizukei DSM 21775 = NBRC 103853</name>
    <dbReference type="NCBI Taxonomy" id="1423803"/>
    <lineage>
        <taxon>Bacteria</taxon>
        <taxon>Bacillati</taxon>
        <taxon>Bacillota</taxon>
        <taxon>Bacilli</taxon>
        <taxon>Lactobacillales</taxon>
        <taxon>Lactobacillaceae</taxon>
        <taxon>Levilactobacillus</taxon>
    </lineage>
</organism>
<name>A0A0R2DCS0_9LACO</name>
<dbReference type="PATRIC" id="fig|1423803.3.peg.562"/>
<protein>
    <recommendedName>
        <fullName evidence="5">Alkyl hydroperoxide reductase C</fullName>
        <ecNumber evidence="4">1.11.1.26</ecNumber>
    </recommendedName>
    <alternativeName>
        <fullName evidence="12">Peroxiredoxin</fullName>
    </alternativeName>
    <alternativeName>
        <fullName evidence="13">Thioredoxin peroxidase</fullName>
    </alternativeName>
</protein>
<dbReference type="GO" id="GO:0033554">
    <property type="term" value="P:cellular response to stress"/>
    <property type="evidence" value="ECO:0007669"/>
    <property type="project" value="TreeGrafter"/>
</dbReference>
<dbReference type="SUPFAM" id="SSF52833">
    <property type="entry name" value="Thioredoxin-like"/>
    <property type="match status" value="1"/>
</dbReference>
<evidence type="ECO:0000256" key="15">
    <source>
        <dbReference type="PIRSR" id="PIRSR000239-1"/>
    </source>
</evidence>
<evidence type="ECO:0000256" key="11">
    <source>
        <dbReference type="ARBA" id="ARBA00023284"/>
    </source>
</evidence>
<evidence type="ECO:0000256" key="7">
    <source>
        <dbReference type="ARBA" id="ARBA00022559"/>
    </source>
</evidence>
<dbReference type="GO" id="GO:0102039">
    <property type="term" value="F:NADH-dependent peroxiredoxin activity"/>
    <property type="evidence" value="ECO:0007669"/>
    <property type="project" value="UniProtKB-EC"/>
</dbReference>
<keyword evidence="7" id="KW-0575">Peroxidase</keyword>
<evidence type="ECO:0000256" key="8">
    <source>
        <dbReference type="ARBA" id="ARBA00022862"/>
    </source>
</evidence>
<dbReference type="Proteomes" id="UP000051589">
    <property type="component" value="Unassembled WGS sequence"/>
</dbReference>
<dbReference type="FunFam" id="3.40.30.10:FF:000002">
    <property type="entry name" value="Alkyl hydroperoxide reductase C"/>
    <property type="match status" value="1"/>
</dbReference>
<keyword evidence="10" id="KW-1015">Disulfide bond</keyword>
<reference evidence="17 18" key="1">
    <citation type="journal article" date="2015" name="Genome Announc.">
        <title>Expanding the biotechnology potential of lactobacilli through comparative genomics of 213 strains and associated genera.</title>
        <authorList>
            <person name="Sun Z."/>
            <person name="Harris H.M."/>
            <person name="McCann A."/>
            <person name="Guo C."/>
            <person name="Argimon S."/>
            <person name="Zhang W."/>
            <person name="Yang X."/>
            <person name="Jeffery I.B."/>
            <person name="Cooney J.C."/>
            <person name="Kagawa T.F."/>
            <person name="Liu W."/>
            <person name="Song Y."/>
            <person name="Salvetti E."/>
            <person name="Wrobel A."/>
            <person name="Rasinkangas P."/>
            <person name="Parkhill J."/>
            <person name="Rea M.C."/>
            <person name="O'Sullivan O."/>
            <person name="Ritari J."/>
            <person name="Douillard F.P."/>
            <person name="Paul Ross R."/>
            <person name="Yang R."/>
            <person name="Briner A.E."/>
            <person name="Felis G.E."/>
            <person name="de Vos W.M."/>
            <person name="Barrangou R."/>
            <person name="Klaenhammer T.R."/>
            <person name="Caufield P.W."/>
            <person name="Cui Y."/>
            <person name="Zhang H."/>
            <person name="O'Toole P.W."/>
        </authorList>
    </citation>
    <scope>NUCLEOTIDE SEQUENCE [LARGE SCALE GENOMIC DNA]</scope>
    <source>
        <strain evidence="17 18">DSM 21775</strain>
    </source>
</reference>
<dbReference type="PIRSF" id="PIRSF000239">
    <property type="entry name" value="AHPC"/>
    <property type="match status" value="1"/>
</dbReference>
<evidence type="ECO:0000256" key="6">
    <source>
        <dbReference type="ARBA" id="ARBA00022490"/>
    </source>
</evidence>
<evidence type="ECO:0000313" key="17">
    <source>
        <dbReference type="EMBL" id="KRN01856.1"/>
    </source>
</evidence>
<evidence type="ECO:0000256" key="10">
    <source>
        <dbReference type="ARBA" id="ARBA00023157"/>
    </source>
</evidence>
<evidence type="ECO:0000256" key="4">
    <source>
        <dbReference type="ARBA" id="ARBA00013021"/>
    </source>
</evidence>
<evidence type="ECO:0000256" key="5">
    <source>
        <dbReference type="ARBA" id="ARBA00017462"/>
    </source>
</evidence>
<comment type="subcellular location">
    <subcellularLocation>
        <location evidence="1">Cytoplasm</location>
    </subcellularLocation>
</comment>
<dbReference type="GO" id="GO:0005829">
    <property type="term" value="C:cytosol"/>
    <property type="evidence" value="ECO:0007669"/>
    <property type="project" value="TreeGrafter"/>
</dbReference>
<dbReference type="CDD" id="cd03015">
    <property type="entry name" value="PRX_Typ2cys"/>
    <property type="match status" value="1"/>
</dbReference>
<sequence>MSQRLLNEGDFKMNYIGSTLPDFKVKAFQHGEVQSLTATDLKGHWSVLFFYPADFSFVCPTELGDLAEHYAAFKDQDAEIYSVSEDTEFVHQAWHEQSPEVGQVEYPMIADPAGDLARHYGVLDEDAGQAYRGVFILDPAGAVRSYTINDMGIGRNATEILRTLTAAQFVAEHGDRVCPANWHPGEATLQPGTKLVGKI</sequence>
<dbReference type="Gene3D" id="3.40.30.10">
    <property type="entry name" value="Glutaredoxin"/>
    <property type="match status" value="1"/>
</dbReference>
<comment type="caution">
    <text evidence="17">The sequence shown here is derived from an EMBL/GenBank/DDBJ whole genome shotgun (WGS) entry which is preliminary data.</text>
</comment>
<evidence type="ECO:0000259" key="16">
    <source>
        <dbReference type="PROSITE" id="PS51352"/>
    </source>
</evidence>
<dbReference type="GO" id="GO:0006979">
    <property type="term" value="P:response to oxidative stress"/>
    <property type="evidence" value="ECO:0007669"/>
    <property type="project" value="TreeGrafter"/>
</dbReference>
<keyword evidence="18" id="KW-1185">Reference proteome</keyword>
<comment type="catalytic activity">
    <reaction evidence="14">
        <text>a hydroperoxide + NADH + H(+) = an alcohol + NAD(+) + H2O</text>
        <dbReference type="Rhea" id="RHEA:62628"/>
        <dbReference type="ChEBI" id="CHEBI:15377"/>
        <dbReference type="ChEBI" id="CHEBI:15378"/>
        <dbReference type="ChEBI" id="CHEBI:30879"/>
        <dbReference type="ChEBI" id="CHEBI:35924"/>
        <dbReference type="ChEBI" id="CHEBI:57540"/>
        <dbReference type="ChEBI" id="CHEBI:57945"/>
        <dbReference type="EC" id="1.11.1.26"/>
    </reaction>
</comment>
<dbReference type="EMBL" id="AYZH01000014">
    <property type="protein sequence ID" value="KRN01856.1"/>
    <property type="molecule type" value="Genomic_DNA"/>
</dbReference>
<keyword evidence="6" id="KW-0963">Cytoplasm</keyword>
<dbReference type="InterPro" id="IPR024706">
    <property type="entry name" value="Peroxiredoxin_AhpC-typ"/>
</dbReference>
<dbReference type="InterPro" id="IPR019479">
    <property type="entry name" value="Peroxiredoxin_C"/>
</dbReference>
<dbReference type="Pfam" id="PF10417">
    <property type="entry name" value="1-cysPrx_C"/>
    <property type="match status" value="1"/>
</dbReference>